<dbReference type="Gene3D" id="3.60.21.10">
    <property type="match status" value="1"/>
</dbReference>
<comment type="similarity">
    <text evidence="1">Belongs to the PPP phosphatase family.</text>
</comment>
<evidence type="ECO:0000256" key="2">
    <source>
        <dbReference type="SAM" id="MobiDB-lite"/>
    </source>
</evidence>
<feature type="compositionally biased region" description="Basic and acidic residues" evidence="2">
    <location>
        <begin position="53"/>
        <end position="63"/>
    </location>
</feature>
<dbReference type="PANTHER" id="PTHR11668:SF10">
    <property type="entry name" value="SERINE_THREONINE-PROTEIN PHOSPHATASE"/>
    <property type="match status" value="1"/>
</dbReference>
<dbReference type="AlphaFoldDB" id="A0A915D9W6"/>
<dbReference type="EC" id="3.1.3.16" evidence="1"/>
<feature type="compositionally biased region" description="Low complexity" evidence="2">
    <location>
        <begin position="64"/>
        <end position="75"/>
    </location>
</feature>
<keyword evidence="4" id="KW-1185">Reference proteome</keyword>
<dbReference type="WBParaSite" id="jg1719">
    <property type="protein sequence ID" value="jg1719"/>
    <property type="gene ID" value="jg1719"/>
</dbReference>
<dbReference type="GO" id="GO:0005737">
    <property type="term" value="C:cytoplasm"/>
    <property type="evidence" value="ECO:0007669"/>
    <property type="project" value="TreeGrafter"/>
</dbReference>
<dbReference type="PROSITE" id="PS00125">
    <property type="entry name" value="SER_THR_PHOSPHATASE"/>
    <property type="match status" value="1"/>
</dbReference>
<feature type="domain" description="Serine/threonine specific protein phosphatases" evidence="3">
    <location>
        <begin position="312"/>
        <end position="317"/>
    </location>
</feature>
<evidence type="ECO:0000259" key="3">
    <source>
        <dbReference type="PROSITE" id="PS00125"/>
    </source>
</evidence>
<accession>A0A915D9W6</accession>
<reference evidence="5" key="1">
    <citation type="submission" date="2022-11" db="UniProtKB">
        <authorList>
            <consortium name="WormBaseParasite"/>
        </authorList>
    </citation>
    <scope>IDENTIFICATION</scope>
</reference>
<sequence>MPSSKYVSKYLFTPDAANAKKSKMSAEAYPSTDSKDETLPKTPAVFSMASSETRNDEESKEKPTATVTATKTFSKSKADKAKKQNKQPVVNAMTLNQQVKQALNQQIFTMDTPRGRNAVSLRDVSTMRTFPSAMSSTLHTLDSVTHSPSAMTALPGMAATDIRITHEKSKLNTAFLVTEADEIELEMSKHDDYKSIDDFDFAAFADKHYKKIRAGVHRMKYTYGEIKTVLRAATSAFLLEPTLLEVSAPIIICGDIHGQFNDLISMFLLLGRPPQQRYLFLGDYVDRGSMSIDTMMLLMTYKVLYPNHIYILRGNHECARVNRRYGFGIAARVWEMFQRAFNVMAVAAIVSEKILCMHGGLSPELEDFSELRKLKKPHRNPFKGILNDMMWADPDTNITFWRQSARGSGLIFGPAIIDELCKKLNVDLIARAHQLCTDGFWIYDDRKLITLFTAPAYCNMYRNAGAVLKVDAELRCQLVAFVPDGPGVTEMIKERNCLWEAQRESPSPEPVKRGSVPSTPVTKSKSLPKPLPRPC</sequence>
<dbReference type="InterPro" id="IPR006186">
    <property type="entry name" value="Ser/Thr-sp_prot-phosphatase"/>
</dbReference>
<proteinExistence type="inferred from homology"/>
<dbReference type="SMART" id="SM00156">
    <property type="entry name" value="PP2Ac"/>
    <property type="match status" value="1"/>
</dbReference>
<dbReference type="SUPFAM" id="SSF56300">
    <property type="entry name" value="Metallo-dependent phosphatases"/>
    <property type="match status" value="1"/>
</dbReference>
<evidence type="ECO:0000313" key="4">
    <source>
        <dbReference type="Proteomes" id="UP000887574"/>
    </source>
</evidence>
<feature type="region of interest" description="Disordered" evidence="2">
    <location>
        <begin position="501"/>
        <end position="535"/>
    </location>
</feature>
<comment type="catalytic activity">
    <reaction evidence="1">
        <text>O-phospho-L-threonyl-[protein] + H2O = L-threonyl-[protein] + phosphate</text>
        <dbReference type="Rhea" id="RHEA:47004"/>
        <dbReference type="Rhea" id="RHEA-COMP:11060"/>
        <dbReference type="Rhea" id="RHEA-COMP:11605"/>
        <dbReference type="ChEBI" id="CHEBI:15377"/>
        <dbReference type="ChEBI" id="CHEBI:30013"/>
        <dbReference type="ChEBI" id="CHEBI:43474"/>
        <dbReference type="ChEBI" id="CHEBI:61977"/>
        <dbReference type="EC" id="3.1.3.16"/>
    </reaction>
</comment>
<dbReference type="InterPro" id="IPR050341">
    <property type="entry name" value="PP1_catalytic_subunit"/>
</dbReference>
<dbReference type="GO" id="GO:0005634">
    <property type="term" value="C:nucleus"/>
    <property type="evidence" value="ECO:0007669"/>
    <property type="project" value="TreeGrafter"/>
</dbReference>
<dbReference type="InterPro" id="IPR029052">
    <property type="entry name" value="Metallo-depent_PP-like"/>
</dbReference>
<feature type="compositionally biased region" description="Low complexity" evidence="2">
    <location>
        <begin position="517"/>
        <end position="528"/>
    </location>
</feature>
<name>A0A915D9W6_9BILA</name>
<feature type="region of interest" description="Disordered" evidence="2">
    <location>
        <begin position="17"/>
        <end position="86"/>
    </location>
</feature>
<protein>
    <recommendedName>
        <fullName evidence="1">Serine/threonine-protein phosphatase</fullName>
        <ecNumber evidence="1">3.1.3.16</ecNumber>
    </recommendedName>
</protein>
<evidence type="ECO:0000313" key="5">
    <source>
        <dbReference type="WBParaSite" id="jg1719"/>
    </source>
</evidence>
<dbReference type="Pfam" id="PF00149">
    <property type="entry name" value="Metallophos"/>
    <property type="match status" value="1"/>
</dbReference>
<dbReference type="PANTHER" id="PTHR11668">
    <property type="entry name" value="SERINE/THREONINE PROTEIN PHOSPHATASE"/>
    <property type="match status" value="1"/>
</dbReference>
<dbReference type="Proteomes" id="UP000887574">
    <property type="component" value="Unplaced"/>
</dbReference>
<dbReference type="GO" id="GO:0004722">
    <property type="term" value="F:protein serine/threonine phosphatase activity"/>
    <property type="evidence" value="ECO:0007669"/>
    <property type="project" value="UniProtKB-EC"/>
</dbReference>
<dbReference type="PRINTS" id="PR00114">
    <property type="entry name" value="STPHPHTASE"/>
</dbReference>
<organism evidence="4 5">
    <name type="scientific">Ditylenchus dipsaci</name>
    <dbReference type="NCBI Taxonomy" id="166011"/>
    <lineage>
        <taxon>Eukaryota</taxon>
        <taxon>Metazoa</taxon>
        <taxon>Ecdysozoa</taxon>
        <taxon>Nematoda</taxon>
        <taxon>Chromadorea</taxon>
        <taxon>Rhabditida</taxon>
        <taxon>Tylenchina</taxon>
        <taxon>Tylenchomorpha</taxon>
        <taxon>Sphaerularioidea</taxon>
        <taxon>Anguinidae</taxon>
        <taxon>Anguininae</taxon>
        <taxon>Ditylenchus</taxon>
    </lineage>
</organism>
<evidence type="ECO:0000256" key="1">
    <source>
        <dbReference type="RuleBase" id="RU004273"/>
    </source>
</evidence>
<dbReference type="InterPro" id="IPR004843">
    <property type="entry name" value="Calcineurin-like_PHP"/>
</dbReference>
<keyword evidence="1" id="KW-0378">Hydrolase</keyword>